<reference evidence="3" key="2">
    <citation type="submission" date="2023-05" db="EMBL/GenBank/DDBJ databases">
        <authorList>
            <consortium name="Lawrence Berkeley National Laboratory"/>
            <person name="Steindorff A."/>
            <person name="Hensen N."/>
            <person name="Bonometti L."/>
            <person name="Westerberg I."/>
            <person name="Brannstrom I.O."/>
            <person name="Guillou S."/>
            <person name="Cros-Aarteil S."/>
            <person name="Calhoun S."/>
            <person name="Haridas S."/>
            <person name="Kuo A."/>
            <person name="Mondo S."/>
            <person name="Pangilinan J."/>
            <person name="Riley R."/>
            <person name="Labutti K."/>
            <person name="Andreopoulos B."/>
            <person name="Lipzen A."/>
            <person name="Chen C."/>
            <person name="Yanf M."/>
            <person name="Daum C."/>
            <person name="Ng V."/>
            <person name="Clum A."/>
            <person name="Ohm R."/>
            <person name="Martin F."/>
            <person name="Silar P."/>
            <person name="Natvig D."/>
            <person name="Lalanne C."/>
            <person name="Gautier V."/>
            <person name="Ament-Velasquez S.L."/>
            <person name="Kruys A."/>
            <person name="Hutchinson M.I."/>
            <person name="Powell A.J."/>
            <person name="Barry K."/>
            <person name="Miller A.N."/>
            <person name="Grigoriev I.V."/>
            <person name="Debuchy R."/>
            <person name="Gladieux P."/>
            <person name="Thoren M.H."/>
            <person name="Johannesson H."/>
        </authorList>
    </citation>
    <scope>NUCLEOTIDE SEQUENCE</scope>
    <source>
        <strain evidence="3">CBS 990.96</strain>
    </source>
</reference>
<feature type="region of interest" description="Disordered" evidence="1">
    <location>
        <begin position="179"/>
        <end position="364"/>
    </location>
</feature>
<dbReference type="PROSITE" id="PS50090">
    <property type="entry name" value="MYB_LIKE"/>
    <property type="match status" value="1"/>
</dbReference>
<feature type="compositionally biased region" description="Polar residues" evidence="1">
    <location>
        <begin position="249"/>
        <end position="258"/>
    </location>
</feature>
<feature type="compositionally biased region" description="Polar residues" evidence="1">
    <location>
        <begin position="301"/>
        <end position="313"/>
    </location>
</feature>
<evidence type="ECO:0000259" key="2">
    <source>
        <dbReference type="PROSITE" id="PS50090"/>
    </source>
</evidence>
<proteinExistence type="predicted"/>
<evidence type="ECO:0000256" key="1">
    <source>
        <dbReference type="SAM" id="MobiDB-lite"/>
    </source>
</evidence>
<protein>
    <recommendedName>
        <fullName evidence="2">Myb-like domain-containing protein</fullName>
    </recommendedName>
</protein>
<reference evidence="3" key="1">
    <citation type="journal article" date="2023" name="Mol. Phylogenet. Evol.">
        <title>Genome-scale phylogeny and comparative genomics of the fungal order Sordariales.</title>
        <authorList>
            <person name="Hensen N."/>
            <person name="Bonometti L."/>
            <person name="Westerberg I."/>
            <person name="Brannstrom I.O."/>
            <person name="Guillou S."/>
            <person name="Cros-Aarteil S."/>
            <person name="Calhoun S."/>
            <person name="Haridas S."/>
            <person name="Kuo A."/>
            <person name="Mondo S."/>
            <person name="Pangilinan J."/>
            <person name="Riley R."/>
            <person name="LaButti K."/>
            <person name="Andreopoulos B."/>
            <person name="Lipzen A."/>
            <person name="Chen C."/>
            <person name="Yan M."/>
            <person name="Daum C."/>
            <person name="Ng V."/>
            <person name="Clum A."/>
            <person name="Steindorff A."/>
            <person name="Ohm R.A."/>
            <person name="Martin F."/>
            <person name="Silar P."/>
            <person name="Natvig D.O."/>
            <person name="Lalanne C."/>
            <person name="Gautier V."/>
            <person name="Ament-Velasquez S.L."/>
            <person name="Kruys A."/>
            <person name="Hutchinson M.I."/>
            <person name="Powell A.J."/>
            <person name="Barry K."/>
            <person name="Miller A.N."/>
            <person name="Grigoriev I.V."/>
            <person name="Debuchy R."/>
            <person name="Gladieux P."/>
            <person name="Hiltunen Thoren M."/>
            <person name="Johannesson H."/>
        </authorList>
    </citation>
    <scope>NUCLEOTIDE SEQUENCE</scope>
    <source>
        <strain evidence="3">CBS 990.96</strain>
    </source>
</reference>
<dbReference type="EMBL" id="MU865432">
    <property type="protein sequence ID" value="KAK4223277.1"/>
    <property type="molecule type" value="Genomic_DNA"/>
</dbReference>
<comment type="caution">
    <text evidence="3">The sequence shown here is derived from an EMBL/GenBank/DDBJ whole genome shotgun (WGS) entry which is preliminary data.</text>
</comment>
<dbReference type="AlphaFoldDB" id="A0AAN7GNR2"/>
<dbReference type="Proteomes" id="UP001301958">
    <property type="component" value="Unassembled WGS sequence"/>
</dbReference>
<organism evidence="3 4">
    <name type="scientific">Podospora fimiseda</name>
    <dbReference type="NCBI Taxonomy" id="252190"/>
    <lineage>
        <taxon>Eukaryota</taxon>
        <taxon>Fungi</taxon>
        <taxon>Dikarya</taxon>
        <taxon>Ascomycota</taxon>
        <taxon>Pezizomycotina</taxon>
        <taxon>Sordariomycetes</taxon>
        <taxon>Sordariomycetidae</taxon>
        <taxon>Sordariales</taxon>
        <taxon>Podosporaceae</taxon>
        <taxon>Podospora</taxon>
    </lineage>
</organism>
<keyword evidence="4" id="KW-1185">Reference proteome</keyword>
<dbReference type="InterPro" id="IPR001005">
    <property type="entry name" value="SANT/Myb"/>
</dbReference>
<sequence>MLGNTASAFTPTSSLSYGSYLSAGGYQANPRTGWPVGSETNGLVNNQSLLEPCECQTLPGQTGTYSTNEWQHLPGTQYRGSDHQLFGYNPHTYYTLGDSSSFSPQTSLGFAHPTGTPLKAAPEDDDVDFMANFSVPSYDSSGSFSSTAASDMMTTMAHRDAELPWASAVRGGRLVPNGLPSMIDSAGPSPVEQTLSSPTPWRIPDVSSAAQNQTVSPKMLRLRPTPTPTSSSESIRTSFLDSGRGDAVPSQNDSQRASSVVIDTDLPFMSSTVMRPRRPLPDRATPRQEGETTRHHPHPPVNTSSTQQKNFSSRYEPYPKLGSTRSPPPLRPLSMLTPAPPKPPVHGYTPAAPVTYTDPDSEERKKKDEFLINAKQKGLTYKQIRKLGGFTEAESTLRGRYRTLTKSREARVRKPEWSEIDIYLLEKSVRSHATDPSFGFTKIPWKKVAEYIATNGGSYHFGNSTCRKKWDEYVQEQIAMGKDIRRPFYEQDEGSVYYKGGGGYLGGQF</sequence>
<feature type="compositionally biased region" description="Basic and acidic residues" evidence="1">
    <location>
        <begin position="279"/>
        <end position="294"/>
    </location>
</feature>
<gene>
    <name evidence="3" type="ORF">QBC38DRAFT_373427</name>
</gene>
<name>A0AAN7GNR2_9PEZI</name>
<evidence type="ECO:0000313" key="4">
    <source>
        <dbReference type="Proteomes" id="UP001301958"/>
    </source>
</evidence>
<evidence type="ECO:0000313" key="3">
    <source>
        <dbReference type="EMBL" id="KAK4223277.1"/>
    </source>
</evidence>
<feature type="domain" description="Myb-like" evidence="2">
    <location>
        <begin position="409"/>
        <end position="474"/>
    </location>
</feature>
<accession>A0AAN7GNR2</accession>